<evidence type="ECO:0000256" key="5">
    <source>
        <dbReference type="RuleBase" id="RU361157"/>
    </source>
</evidence>
<dbReference type="AlphaFoldDB" id="A0A097ASM1"/>
<keyword evidence="2 5" id="KW-0812">Transmembrane</keyword>
<accession>A0A097ASM1</accession>
<evidence type="ECO:0000313" key="7">
    <source>
        <dbReference type="EMBL" id="AIS52809.1"/>
    </source>
</evidence>
<dbReference type="eggNOG" id="COG0842">
    <property type="taxonomic scope" value="Bacteria"/>
</dbReference>
<dbReference type="InterPro" id="IPR013525">
    <property type="entry name" value="ABC2_TM"/>
</dbReference>
<dbReference type="InterPro" id="IPR052522">
    <property type="entry name" value="ABC-2_transport_permease"/>
</dbReference>
<reference evidence="8" key="1">
    <citation type="journal article" date="2015" name="Genome Announc.">
        <title>Whole-Genome Sequences of 80 Environmental and Clinical Isolates of Burkholderia pseudomallei.</title>
        <authorList>
            <person name="Johnson S.L."/>
            <person name="Baker A.L."/>
            <person name="Chain P.S."/>
            <person name="Currie B.J."/>
            <person name="Daligault H.E."/>
            <person name="Davenport K.W."/>
            <person name="Davis C.B."/>
            <person name="Inglis T.J."/>
            <person name="Kaestli M."/>
            <person name="Koren S."/>
            <person name="Mayo M."/>
            <person name="Merritt A.J."/>
            <person name="Price E.P."/>
            <person name="Sarovich D.S."/>
            <person name="Warner J."/>
            <person name="Rosovitz M.J."/>
        </authorList>
    </citation>
    <scope>NUCLEOTIDE SEQUENCE [LARGE SCALE GENOMIC DNA]</scope>
    <source>
        <strain evidence="8">DSM 2030</strain>
    </source>
</reference>
<proteinExistence type="inferred from homology"/>
<keyword evidence="5" id="KW-0813">Transport</keyword>
<comment type="similarity">
    <text evidence="5">Belongs to the ABC-2 integral membrane protein family.</text>
</comment>
<dbReference type="PANTHER" id="PTHR43332:SF2">
    <property type="entry name" value="INNER MEMBRANE TRANSPORT PERMEASE YADH"/>
    <property type="match status" value="1"/>
</dbReference>
<feature type="transmembrane region" description="Helical" evidence="5">
    <location>
        <begin position="211"/>
        <end position="229"/>
    </location>
</feature>
<feature type="transmembrane region" description="Helical" evidence="5">
    <location>
        <begin position="156"/>
        <end position="179"/>
    </location>
</feature>
<evidence type="ECO:0000256" key="3">
    <source>
        <dbReference type="ARBA" id="ARBA00022989"/>
    </source>
</evidence>
<keyword evidence="8" id="KW-1185">Reference proteome</keyword>
<keyword evidence="3 5" id="KW-1133">Transmembrane helix</keyword>
<organism evidence="7 8">
    <name type="scientific">Thermoanaerobacter kivui</name>
    <name type="common">Acetogenium kivui</name>
    <dbReference type="NCBI Taxonomy" id="2325"/>
    <lineage>
        <taxon>Bacteria</taxon>
        <taxon>Bacillati</taxon>
        <taxon>Bacillota</taxon>
        <taxon>Clostridia</taxon>
        <taxon>Thermoanaerobacterales</taxon>
        <taxon>Thermoanaerobacteraceae</taxon>
        <taxon>Thermoanaerobacter</taxon>
    </lineage>
</organism>
<feature type="transmembrane region" description="Helical" evidence="5">
    <location>
        <begin position="241"/>
        <end position="262"/>
    </location>
</feature>
<dbReference type="PROSITE" id="PS51012">
    <property type="entry name" value="ABC_TM2"/>
    <property type="match status" value="1"/>
</dbReference>
<dbReference type="Proteomes" id="UP000029669">
    <property type="component" value="Chromosome"/>
</dbReference>
<dbReference type="PIRSF" id="PIRSF006648">
    <property type="entry name" value="DrrB"/>
    <property type="match status" value="1"/>
</dbReference>
<dbReference type="GO" id="GO:0043190">
    <property type="term" value="C:ATP-binding cassette (ABC) transporter complex"/>
    <property type="evidence" value="ECO:0007669"/>
    <property type="project" value="InterPro"/>
</dbReference>
<dbReference type="EMBL" id="CP009170">
    <property type="protein sequence ID" value="AIS52809.1"/>
    <property type="molecule type" value="Genomic_DNA"/>
</dbReference>
<dbReference type="HOGENOM" id="CLU_039483_3_2_9"/>
<keyword evidence="4 5" id="KW-0472">Membrane</keyword>
<feature type="domain" description="ABC transmembrane type-2" evidence="6">
    <location>
        <begin position="42"/>
        <end position="264"/>
    </location>
</feature>
<dbReference type="GO" id="GO:0140359">
    <property type="term" value="F:ABC-type transporter activity"/>
    <property type="evidence" value="ECO:0007669"/>
    <property type="project" value="InterPro"/>
</dbReference>
<dbReference type="PRINTS" id="PR00164">
    <property type="entry name" value="ABC2TRNSPORT"/>
</dbReference>
<comment type="subcellular location">
    <subcellularLocation>
        <location evidence="5">Cell membrane</location>
        <topology evidence="5">Multi-pass membrane protein</topology>
    </subcellularLocation>
    <subcellularLocation>
        <location evidence="1">Membrane</location>
        <topology evidence="1">Multi-pass membrane protein</topology>
    </subcellularLocation>
</comment>
<name>A0A097ASM1_THEKI</name>
<evidence type="ECO:0000256" key="1">
    <source>
        <dbReference type="ARBA" id="ARBA00004141"/>
    </source>
</evidence>
<feature type="transmembrane region" description="Helical" evidence="5">
    <location>
        <begin position="43"/>
        <end position="63"/>
    </location>
</feature>
<feature type="transmembrane region" description="Helical" evidence="5">
    <location>
        <begin position="185"/>
        <end position="204"/>
    </location>
</feature>
<feature type="transmembrane region" description="Helical" evidence="5">
    <location>
        <begin position="126"/>
        <end position="149"/>
    </location>
</feature>
<evidence type="ECO:0000256" key="4">
    <source>
        <dbReference type="ARBA" id="ARBA00023136"/>
    </source>
</evidence>
<dbReference type="STRING" id="2325.TKV_c16550"/>
<dbReference type="Pfam" id="PF01061">
    <property type="entry name" value="ABC2_membrane"/>
    <property type="match status" value="1"/>
</dbReference>
<dbReference type="InterPro" id="IPR047817">
    <property type="entry name" value="ABC2_TM_bact-type"/>
</dbReference>
<evidence type="ECO:0000313" key="8">
    <source>
        <dbReference type="Proteomes" id="UP000029669"/>
    </source>
</evidence>
<dbReference type="InterPro" id="IPR000412">
    <property type="entry name" value="ABC_2_transport"/>
</dbReference>
<evidence type="ECO:0000259" key="6">
    <source>
        <dbReference type="PROSITE" id="PS51012"/>
    </source>
</evidence>
<sequence>MSNYSAFKALLLKIYKRSMKELLKFYPIFWREMICWKKRFRKILAGNIVSPLLFLTTFGLGLGKNMSVSGTNYLDFVLPGIIALSSLSNSYNSIAADLNIRRTIFKTFDQYVLAPIKISSVVLGEVLAGALQGMTSCLILLVLGLLFGAHINLTPVFFVVLIASCFTFASLGVVAAMVANSHGDMANFGTFFILPMTFLGGTFFSVDSMPLIVKVFIWMLPLTPISYSLRSIALNREFSPFIIAVVFFWAAIMYLLAVSAAYKKSAD</sequence>
<gene>
    <name evidence="7" type="ORF">TKV_c16550</name>
</gene>
<dbReference type="PANTHER" id="PTHR43332">
    <property type="entry name" value="INNER MEMBRANE TRANSPORT PERMEASE YADH-RELATED"/>
    <property type="match status" value="1"/>
</dbReference>
<keyword evidence="5" id="KW-1003">Cell membrane</keyword>
<evidence type="ECO:0000256" key="2">
    <source>
        <dbReference type="ARBA" id="ARBA00022692"/>
    </source>
</evidence>
<dbReference type="KEGG" id="tki:TKV_c16550"/>
<protein>
    <recommendedName>
        <fullName evidence="5">Transport permease protein</fullName>
    </recommendedName>
</protein>